<dbReference type="PROSITE" id="PS50977">
    <property type="entry name" value="HTH_TETR_2"/>
    <property type="match status" value="1"/>
</dbReference>
<feature type="domain" description="HTH tetR-type" evidence="5">
    <location>
        <begin position="1"/>
        <end position="61"/>
    </location>
</feature>
<dbReference type="RefSeq" id="WP_079556623.1">
    <property type="nucleotide sequence ID" value="NZ_CP021904.1"/>
</dbReference>
<dbReference type="GO" id="GO:0003700">
    <property type="term" value="F:DNA-binding transcription factor activity"/>
    <property type="evidence" value="ECO:0007669"/>
    <property type="project" value="TreeGrafter"/>
</dbReference>
<dbReference type="EMBL" id="FUYV01000003">
    <property type="protein sequence ID" value="SKB59389.1"/>
    <property type="molecule type" value="Genomic_DNA"/>
</dbReference>
<evidence type="ECO:0000259" key="5">
    <source>
        <dbReference type="PROSITE" id="PS50977"/>
    </source>
</evidence>
<name>A0A1T5CIW1_9BACT</name>
<proteinExistence type="predicted"/>
<dbReference type="InterPro" id="IPR001647">
    <property type="entry name" value="HTH_TetR"/>
</dbReference>
<dbReference type="InterPro" id="IPR036271">
    <property type="entry name" value="Tet_transcr_reg_TetR-rel_C_sf"/>
</dbReference>
<dbReference type="OrthoDB" id="881297at2"/>
<feature type="DNA-binding region" description="H-T-H motif" evidence="4">
    <location>
        <begin position="24"/>
        <end position="43"/>
    </location>
</feature>
<dbReference type="GO" id="GO:0000976">
    <property type="term" value="F:transcription cis-regulatory region binding"/>
    <property type="evidence" value="ECO:0007669"/>
    <property type="project" value="TreeGrafter"/>
</dbReference>
<dbReference type="Proteomes" id="UP000191055">
    <property type="component" value="Unassembled WGS sequence"/>
</dbReference>
<sequence>MEIRERILDTAGKMFFTEGIRRVTMDAIARKMGMSKRTIYEIFKDKNEILRASIADLIAKNELELNELKERSANSMELIVGAFEFGIKAINEVNPVYFEDLELYYPELWNETMYRRKQESYHDFQNLVNQGIQEGFFREKLNVPLVAKIFIEQMNAMHRRDVFPAHEYPAAELFETLFLNYIRGISTYAGIKKLEELLLSKLK</sequence>
<protein>
    <submittedName>
        <fullName evidence="6">Transcriptional regulator, TetR family</fullName>
    </submittedName>
</protein>
<evidence type="ECO:0000256" key="3">
    <source>
        <dbReference type="ARBA" id="ARBA00023163"/>
    </source>
</evidence>
<reference evidence="7" key="1">
    <citation type="submission" date="2017-02" db="EMBL/GenBank/DDBJ databases">
        <authorList>
            <person name="Varghese N."/>
            <person name="Submissions S."/>
        </authorList>
    </citation>
    <scope>NUCLEOTIDE SEQUENCE [LARGE SCALE GENOMIC DNA]</scope>
    <source>
        <strain evidence="7">DSM 24412</strain>
    </source>
</reference>
<dbReference type="AlphaFoldDB" id="A0A1T5CIW1"/>
<evidence type="ECO:0000256" key="2">
    <source>
        <dbReference type="ARBA" id="ARBA00023125"/>
    </source>
</evidence>
<evidence type="ECO:0000313" key="7">
    <source>
        <dbReference type="Proteomes" id="UP000191055"/>
    </source>
</evidence>
<keyword evidence="7" id="KW-1185">Reference proteome</keyword>
<gene>
    <name evidence="6" type="ORF">SAMN03080601_00837</name>
</gene>
<dbReference type="PRINTS" id="PR00455">
    <property type="entry name" value="HTHTETR"/>
</dbReference>
<dbReference type="PANTHER" id="PTHR30055">
    <property type="entry name" value="HTH-TYPE TRANSCRIPTIONAL REGULATOR RUTR"/>
    <property type="match status" value="1"/>
</dbReference>
<dbReference type="InterPro" id="IPR009057">
    <property type="entry name" value="Homeodomain-like_sf"/>
</dbReference>
<organism evidence="6 7">
    <name type="scientific">Alkalitalea saponilacus</name>
    <dbReference type="NCBI Taxonomy" id="889453"/>
    <lineage>
        <taxon>Bacteria</taxon>
        <taxon>Pseudomonadati</taxon>
        <taxon>Bacteroidota</taxon>
        <taxon>Bacteroidia</taxon>
        <taxon>Marinilabiliales</taxon>
        <taxon>Marinilabiliaceae</taxon>
        <taxon>Alkalitalea</taxon>
    </lineage>
</organism>
<dbReference type="Pfam" id="PF00440">
    <property type="entry name" value="TetR_N"/>
    <property type="match status" value="1"/>
</dbReference>
<evidence type="ECO:0000313" key="6">
    <source>
        <dbReference type="EMBL" id="SKB59389.1"/>
    </source>
</evidence>
<accession>A0A1T5CIW1</accession>
<dbReference type="Gene3D" id="1.10.357.10">
    <property type="entry name" value="Tetracycline Repressor, domain 2"/>
    <property type="match status" value="1"/>
</dbReference>
<keyword evidence="3" id="KW-0804">Transcription</keyword>
<keyword evidence="2 4" id="KW-0238">DNA-binding</keyword>
<keyword evidence="1" id="KW-0805">Transcription regulation</keyword>
<dbReference type="KEGG" id="asx:CDL62_12410"/>
<dbReference type="SUPFAM" id="SSF48498">
    <property type="entry name" value="Tetracyclin repressor-like, C-terminal domain"/>
    <property type="match status" value="1"/>
</dbReference>
<dbReference type="STRING" id="889453.SAMN03080601_00837"/>
<dbReference type="InterPro" id="IPR050109">
    <property type="entry name" value="HTH-type_TetR-like_transc_reg"/>
</dbReference>
<dbReference type="Gene3D" id="1.10.10.60">
    <property type="entry name" value="Homeodomain-like"/>
    <property type="match status" value="1"/>
</dbReference>
<evidence type="ECO:0000256" key="4">
    <source>
        <dbReference type="PROSITE-ProRule" id="PRU00335"/>
    </source>
</evidence>
<evidence type="ECO:0000256" key="1">
    <source>
        <dbReference type="ARBA" id="ARBA00023015"/>
    </source>
</evidence>
<dbReference type="PANTHER" id="PTHR30055:SF234">
    <property type="entry name" value="HTH-TYPE TRANSCRIPTIONAL REGULATOR BETI"/>
    <property type="match status" value="1"/>
</dbReference>
<dbReference type="SUPFAM" id="SSF46689">
    <property type="entry name" value="Homeodomain-like"/>
    <property type="match status" value="1"/>
</dbReference>